<dbReference type="InterPro" id="IPR001296">
    <property type="entry name" value="Glyco_trans_1"/>
</dbReference>
<comment type="caution">
    <text evidence="6">The sequence shown here is derived from an EMBL/GenBank/DDBJ whole genome shotgun (WGS) entry which is preliminary data.</text>
</comment>
<name>A0A8J2XEM0_9MICO</name>
<dbReference type="Proteomes" id="UP000616114">
    <property type="component" value="Unassembled WGS sequence"/>
</dbReference>
<evidence type="ECO:0000313" key="7">
    <source>
        <dbReference type="Proteomes" id="UP000616114"/>
    </source>
</evidence>
<evidence type="ECO:0000256" key="3">
    <source>
        <dbReference type="ARBA" id="ARBA00022679"/>
    </source>
</evidence>
<evidence type="ECO:0000256" key="2">
    <source>
        <dbReference type="ARBA" id="ARBA00022676"/>
    </source>
</evidence>
<dbReference type="InterPro" id="IPR050194">
    <property type="entry name" value="Glycosyltransferase_grp1"/>
</dbReference>
<keyword evidence="7" id="KW-1185">Reference proteome</keyword>
<sequence>MTARTLRIAIPTETFPPEINGAARFAERLASGLAGRGHDVHVIAPSPTGRPGVSEYEGVTVHRVRAHRWYPHPTWTICLPWETKPAVARLLDAIEPDVVHAQAHFVLGRFGMSEARRRGIPVVSTNHFMPDNVRPYVRAPRRVLDAATGAAWWDLRRTFESTDVITVPTQLAADLLTQNGFTQPIRAISCGIDLSGYGATGEDEDDRRAGDPTVLFVGRLSQEKHIDLIIRALAKSDPGLRLRAHIIGSGDQLPVLKQLAADLGVADRVDFASNVPEAALRRAYARCTFFCMPSTAELQSIATLEAMASSKPVVLANAVALPHLVSEGRNGHLFRPGDVDQLAGIFDRMAGMPEDELAAMGQAGREMARRHDITCTLEAFEGIYTRLVNGESPV</sequence>
<keyword evidence="2" id="KW-0328">Glycosyltransferase</keyword>
<dbReference type="GO" id="GO:0016757">
    <property type="term" value="F:glycosyltransferase activity"/>
    <property type="evidence" value="ECO:0007669"/>
    <property type="project" value="UniProtKB-KW"/>
</dbReference>
<keyword evidence="3" id="KW-0808">Transferase</keyword>
<evidence type="ECO:0000259" key="5">
    <source>
        <dbReference type="Pfam" id="PF13439"/>
    </source>
</evidence>
<dbReference type="EMBL" id="BMFY01000003">
    <property type="protein sequence ID" value="GGA08976.1"/>
    <property type="molecule type" value="Genomic_DNA"/>
</dbReference>
<dbReference type="RefSeq" id="WP_229744939.1">
    <property type="nucleotide sequence ID" value="NZ_BMFY01000003.1"/>
</dbReference>
<evidence type="ECO:0000313" key="6">
    <source>
        <dbReference type="EMBL" id="GGA08976.1"/>
    </source>
</evidence>
<dbReference type="PANTHER" id="PTHR45947">
    <property type="entry name" value="SULFOQUINOVOSYL TRANSFERASE SQD2"/>
    <property type="match status" value="1"/>
</dbReference>
<dbReference type="Gene3D" id="3.40.50.2000">
    <property type="entry name" value="Glycogen Phosphorylase B"/>
    <property type="match status" value="2"/>
</dbReference>
<reference evidence="6" key="2">
    <citation type="submission" date="2020-09" db="EMBL/GenBank/DDBJ databases">
        <authorList>
            <person name="Sun Q."/>
            <person name="Zhou Y."/>
        </authorList>
    </citation>
    <scope>NUCLEOTIDE SEQUENCE</scope>
    <source>
        <strain evidence="6">CGMCC 1.12785</strain>
    </source>
</reference>
<organism evidence="6 7">
    <name type="scientific">Sediminivirga luteola</name>
    <dbReference type="NCBI Taxonomy" id="1774748"/>
    <lineage>
        <taxon>Bacteria</taxon>
        <taxon>Bacillati</taxon>
        <taxon>Actinomycetota</taxon>
        <taxon>Actinomycetes</taxon>
        <taxon>Micrococcales</taxon>
        <taxon>Brevibacteriaceae</taxon>
        <taxon>Sediminivirga</taxon>
    </lineage>
</organism>
<dbReference type="GO" id="GO:1901137">
    <property type="term" value="P:carbohydrate derivative biosynthetic process"/>
    <property type="evidence" value="ECO:0007669"/>
    <property type="project" value="UniProtKB-ARBA"/>
</dbReference>
<feature type="domain" description="Glycosyl transferase family 1" evidence="4">
    <location>
        <begin position="208"/>
        <end position="366"/>
    </location>
</feature>
<proteinExistence type="predicted"/>
<protein>
    <recommendedName>
        <fullName evidence="1">D-inositol 3-phosphate glycosyltransferase</fullName>
    </recommendedName>
</protein>
<evidence type="ECO:0000256" key="1">
    <source>
        <dbReference type="ARBA" id="ARBA00021292"/>
    </source>
</evidence>
<evidence type="ECO:0000259" key="4">
    <source>
        <dbReference type="Pfam" id="PF00534"/>
    </source>
</evidence>
<dbReference type="PANTHER" id="PTHR45947:SF3">
    <property type="entry name" value="SULFOQUINOVOSYL TRANSFERASE SQD2"/>
    <property type="match status" value="1"/>
</dbReference>
<dbReference type="Pfam" id="PF13439">
    <property type="entry name" value="Glyco_transf_4"/>
    <property type="match status" value="1"/>
</dbReference>
<dbReference type="AlphaFoldDB" id="A0A8J2XEM0"/>
<reference evidence="6" key="1">
    <citation type="journal article" date="2014" name="Int. J. Syst. Evol. Microbiol.">
        <title>Complete genome sequence of Corynebacterium casei LMG S-19264T (=DSM 44701T), isolated from a smear-ripened cheese.</title>
        <authorList>
            <consortium name="US DOE Joint Genome Institute (JGI-PGF)"/>
            <person name="Walter F."/>
            <person name="Albersmeier A."/>
            <person name="Kalinowski J."/>
            <person name="Ruckert C."/>
        </authorList>
    </citation>
    <scope>NUCLEOTIDE SEQUENCE</scope>
    <source>
        <strain evidence="6">CGMCC 1.12785</strain>
    </source>
</reference>
<feature type="domain" description="Glycosyltransferase subfamily 4-like N-terminal" evidence="5">
    <location>
        <begin position="19"/>
        <end position="195"/>
    </location>
</feature>
<gene>
    <name evidence="6" type="ORF">GCM10011333_09940</name>
</gene>
<dbReference type="SUPFAM" id="SSF53756">
    <property type="entry name" value="UDP-Glycosyltransferase/glycogen phosphorylase"/>
    <property type="match status" value="1"/>
</dbReference>
<accession>A0A8J2XEM0</accession>
<dbReference type="InterPro" id="IPR028098">
    <property type="entry name" value="Glyco_trans_4-like_N"/>
</dbReference>
<dbReference type="Pfam" id="PF00534">
    <property type="entry name" value="Glycos_transf_1"/>
    <property type="match status" value="1"/>
</dbReference>